<comment type="similarity">
    <text evidence="2">Belongs to the threonine synthase family.</text>
</comment>
<dbReference type="EMBL" id="CP045798">
    <property type="protein sequence ID" value="QNB46933.1"/>
    <property type="molecule type" value="Genomic_DNA"/>
</dbReference>
<dbReference type="GO" id="GO:0004794">
    <property type="term" value="F:threonine deaminase activity"/>
    <property type="evidence" value="ECO:0007669"/>
    <property type="project" value="TreeGrafter"/>
</dbReference>
<dbReference type="PANTHER" id="PTHR48078">
    <property type="entry name" value="THREONINE DEHYDRATASE, MITOCHONDRIAL-RELATED"/>
    <property type="match status" value="1"/>
</dbReference>
<protein>
    <recommendedName>
        <fullName evidence="5">Threonine synthase</fullName>
        <ecNumber evidence="5">4.2.3.1</ecNumber>
    </recommendedName>
</protein>
<dbReference type="NCBIfam" id="TIGR00260">
    <property type="entry name" value="thrC"/>
    <property type="match status" value="1"/>
</dbReference>
<accession>A0A7G6E4C9</accession>
<dbReference type="CDD" id="cd01563">
    <property type="entry name" value="Thr-synth_1"/>
    <property type="match status" value="1"/>
</dbReference>
<keyword evidence="9" id="KW-1185">Reference proteome</keyword>
<dbReference type="SUPFAM" id="SSF53686">
    <property type="entry name" value="Tryptophan synthase beta subunit-like PLP-dependent enzymes"/>
    <property type="match status" value="1"/>
</dbReference>
<name>A0A7G6E4C9_THEFR</name>
<dbReference type="RefSeq" id="WP_034420373.1">
    <property type="nucleotide sequence ID" value="NZ_CP045798.1"/>
</dbReference>
<dbReference type="InterPro" id="IPR001926">
    <property type="entry name" value="TrpB-like_PALP"/>
</dbReference>
<keyword evidence="3 6" id="KW-0663">Pyridoxal phosphate</keyword>
<gene>
    <name evidence="8" type="primary">thrC</name>
    <name evidence="8" type="ORF">BR63_11800</name>
</gene>
<comment type="cofactor">
    <cofactor evidence="1 6">
        <name>pyridoxal 5'-phosphate</name>
        <dbReference type="ChEBI" id="CHEBI:597326"/>
    </cofactor>
</comment>
<dbReference type="GO" id="GO:0009097">
    <property type="term" value="P:isoleucine biosynthetic process"/>
    <property type="evidence" value="ECO:0007669"/>
    <property type="project" value="TreeGrafter"/>
</dbReference>
<dbReference type="EC" id="4.2.3.1" evidence="5"/>
<evidence type="ECO:0000256" key="3">
    <source>
        <dbReference type="ARBA" id="ARBA00022898"/>
    </source>
</evidence>
<sequence length="371" mass="41190">MLQCYDCGKTYPEEKALWQCDCGSYLLYTTPELKLNKEKIQKGPFSLWRYQEVLPVSEEYRVTMGEGLTPLLPVTYEGREVFLKLDFLQPTGSYKDRGTSVLISKLKEWGVNRVAEDSSGNAGASMAAYCARAGIECEIFVPAYTSAGKLVQIQYYGADMVKVPGTREDTTLAAIRRAEEVFYASHNWSPYFIEGTKTLAFECWEQLEWQAPDAVIVPAGNGSLVLGLYKGFTELKEMGYINRLPRIIAVQAANCSPVYRAFHQGLDVVPAVKKQPTLAEGIASAAPVKGAYILEAIRESDGTVVIVQEEEIKRALLELGRLGVFVEPTSATVWAAWRALRQQEEWTAGQKIILELTGSGLKATDKLQELT</sequence>
<organism evidence="8 9">
    <name type="scientific">Thermanaerosceptrum fracticalcis</name>
    <dbReference type="NCBI Taxonomy" id="1712410"/>
    <lineage>
        <taxon>Bacteria</taxon>
        <taxon>Bacillati</taxon>
        <taxon>Bacillota</taxon>
        <taxon>Clostridia</taxon>
        <taxon>Eubacteriales</taxon>
        <taxon>Peptococcaceae</taxon>
        <taxon>Thermanaerosceptrum</taxon>
    </lineage>
</organism>
<dbReference type="Gene3D" id="3.40.50.1100">
    <property type="match status" value="2"/>
</dbReference>
<dbReference type="GO" id="GO:0009088">
    <property type="term" value="P:threonine biosynthetic process"/>
    <property type="evidence" value="ECO:0007669"/>
    <property type="project" value="UniProtKB-UniRule"/>
</dbReference>
<dbReference type="Proteomes" id="UP000515847">
    <property type="component" value="Chromosome"/>
</dbReference>
<dbReference type="InterPro" id="IPR050147">
    <property type="entry name" value="Ser/Thr_Dehydratase"/>
</dbReference>
<evidence type="ECO:0000256" key="6">
    <source>
        <dbReference type="PIRSR" id="PIRSR604450-51"/>
    </source>
</evidence>
<dbReference type="GO" id="GO:0006567">
    <property type="term" value="P:L-threonine catabolic process"/>
    <property type="evidence" value="ECO:0007669"/>
    <property type="project" value="TreeGrafter"/>
</dbReference>
<evidence type="ECO:0000256" key="4">
    <source>
        <dbReference type="ARBA" id="ARBA00023239"/>
    </source>
</evidence>
<reference evidence="8 9" key="1">
    <citation type="journal article" date="2019" name="Front. Microbiol.">
        <title>Thermoanaerosceptrum fracticalcis gen. nov. sp. nov., a Novel Fumarate-Fermenting Microorganism From a Deep Fractured Carbonate Aquifer of the US Great Basin.</title>
        <authorList>
            <person name="Hamilton-Brehm S.D."/>
            <person name="Stewart L.E."/>
            <person name="Zavarin M."/>
            <person name="Caldwell M."/>
            <person name="Lawson P.A."/>
            <person name="Onstott T.C."/>
            <person name="Grzymski J."/>
            <person name="Neveux I."/>
            <person name="Lollar B.S."/>
            <person name="Russell C.E."/>
            <person name="Moser D.P."/>
        </authorList>
    </citation>
    <scope>NUCLEOTIDE SEQUENCE [LARGE SCALE GENOMIC DNA]</scope>
    <source>
        <strain evidence="8 9">DRI-13</strain>
    </source>
</reference>
<dbReference type="OrthoDB" id="9778118at2"/>
<dbReference type="PANTHER" id="PTHR48078:SF6">
    <property type="entry name" value="L-THREONINE DEHYDRATASE CATABOLIC TDCB"/>
    <property type="match status" value="1"/>
</dbReference>
<evidence type="ECO:0000256" key="5">
    <source>
        <dbReference type="NCBIfam" id="TIGR00260"/>
    </source>
</evidence>
<evidence type="ECO:0000256" key="2">
    <source>
        <dbReference type="ARBA" id="ARBA00005517"/>
    </source>
</evidence>
<proteinExistence type="inferred from homology"/>
<dbReference type="GO" id="GO:0003941">
    <property type="term" value="F:L-serine ammonia-lyase activity"/>
    <property type="evidence" value="ECO:0007669"/>
    <property type="project" value="TreeGrafter"/>
</dbReference>
<evidence type="ECO:0000256" key="1">
    <source>
        <dbReference type="ARBA" id="ARBA00001933"/>
    </source>
</evidence>
<dbReference type="Pfam" id="PF00291">
    <property type="entry name" value="PALP"/>
    <property type="match status" value="1"/>
</dbReference>
<dbReference type="GO" id="GO:0006565">
    <property type="term" value="P:L-serine catabolic process"/>
    <property type="evidence" value="ECO:0007669"/>
    <property type="project" value="TreeGrafter"/>
</dbReference>
<dbReference type="InterPro" id="IPR004450">
    <property type="entry name" value="Thr_synthase-like"/>
</dbReference>
<evidence type="ECO:0000313" key="8">
    <source>
        <dbReference type="EMBL" id="QNB46933.1"/>
    </source>
</evidence>
<feature type="domain" description="Tryptophan synthase beta chain-like PALP" evidence="7">
    <location>
        <begin position="62"/>
        <end position="358"/>
    </location>
</feature>
<feature type="modified residue" description="N6-(pyridoxal phosphate)lysine" evidence="6">
    <location>
        <position position="95"/>
    </location>
</feature>
<dbReference type="GO" id="GO:0004795">
    <property type="term" value="F:threonine synthase activity"/>
    <property type="evidence" value="ECO:0007669"/>
    <property type="project" value="UniProtKB-UniRule"/>
</dbReference>
<evidence type="ECO:0000259" key="7">
    <source>
        <dbReference type="Pfam" id="PF00291"/>
    </source>
</evidence>
<keyword evidence="4 8" id="KW-0456">Lyase</keyword>
<evidence type="ECO:0000313" key="9">
    <source>
        <dbReference type="Proteomes" id="UP000515847"/>
    </source>
</evidence>
<dbReference type="KEGG" id="tfr:BR63_11800"/>
<dbReference type="AlphaFoldDB" id="A0A7G6E4C9"/>
<dbReference type="InterPro" id="IPR036052">
    <property type="entry name" value="TrpB-like_PALP_sf"/>
</dbReference>